<comment type="caution">
    <text evidence="3">The sequence shown here is derived from an EMBL/GenBank/DDBJ whole genome shotgun (WGS) entry which is preliminary data.</text>
</comment>
<evidence type="ECO:0000256" key="2">
    <source>
        <dbReference type="PROSITE-ProRule" id="PRU00252"/>
    </source>
</evidence>
<gene>
    <name evidence="3" type="ORF">EG028_02240</name>
</gene>
<organism evidence="3 4">
    <name type="scientific">Chitinophaga barathri</name>
    <dbReference type="NCBI Taxonomy" id="1647451"/>
    <lineage>
        <taxon>Bacteria</taxon>
        <taxon>Pseudomonadati</taxon>
        <taxon>Bacteroidota</taxon>
        <taxon>Chitinophagia</taxon>
        <taxon>Chitinophagales</taxon>
        <taxon>Chitinophagaceae</taxon>
        <taxon>Chitinophaga</taxon>
    </lineage>
</organism>
<proteinExistence type="predicted"/>
<dbReference type="OrthoDB" id="1265936at2"/>
<evidence type="ECO:0000313" key="3">
    <source>
        <dbReference type="EMBL" id="RPD43136.1"/>
    </source>
</evidence>
<dbReference type="Gene3D" id="2.40.50.140">
    <property type="entry name" value="Nucleic acid-binding proteins"/>
    <property type="match status" value="1"/>
</dbReference>
<reference evidence="4" key="1">
    <citation type="submission" date="2018-11" db="EMBL/GenBank/DDBJ databases">
        <title>Chitinophaga lutea sp.nov., isolate from arsenic contaminated soil.</title>
        <authorList>
            <person name="Zong Y."/>
        </authorList>
    </citation>
    <scope>NUCLEOTIDE SEQUENCE [LARGE SCALE GENOMIC DNA]</scope>
    <source>
        <strain evidence="4">YLT18</strain>
    </source>
</reference>
<dbReference type="SUPFAM" id="SSF50249">
    <property type="entry name" value="Nucleic acid-binding proteins"/>
    <property type="match status" value="1"/>
</dbReference>
<keyword evidence="4" id="KW-1185">Reference proteome</keyword>
<dbReference type="GO" id="GO:0003697">
    <property type="term" value="F:single-stranded DNA binding"/>
    <property type="evidence" value="ECO:0007669"/>
    <property type="project" value="InterPro"/>
</dbReference>
<name>A0A3N4MM43_9BACT</name>
<dbReference type="PROSITE" id="PS50935">
    <property type="entry name" value="SSB"/>
    <property type="match status" value="1"/>
</dbReference>
<dbReference type="InterPro" id="IPR000424">
    <property type="entry name" value="Primosome_PriB/ssb"/>
</dbReference>
<dbReference type="RefSeq" id="WP_120514408.1">
    <property type="nucleotide sequence ID" value="NZ_QXZY01000001.1"/>
</dbReference>
<keyword evidence="1 2" id="KW-0238">DNA-binding</keyword>
<sequence length="132" mass="14586">MELIVGTIVADATTTNLESGKTVVNFNMVVTDKYFSQTLNEWKERNRFFECRLWHRTGAGKHILKGQVMTITGIIGVRAYNNTAGEPVGRLIIDVNDFEWKGWANSPHKGTPRPTVAAAAFTTGATADDLPF</sequence>
<evidence type="ECO:0000256" key="1">
    <source>
        <dbReference type="ARBA" id="ARBA00023125"/>
    </source>
</evidence>
<dbReference type="Proteomes" id="UP000279089">
    <property type="component" value="Unassembled WGS sequence"/>
</dbReference>
<dbReference type="AlphaFoldDB" id="A0A3N4MM43"/>
<accession>A0A3N4MM43</accession>
<dbReference type="InterPro" id="IPR012340">
    <property type="entry name" value="NA-bd_OB-fold"/>
</dbReference>
<dbReference type="EMBL" id="RMBX01000001">
    <property type="protein sequence ID" value="RPD43136.1"/>
    <property type="molecule type" value="Genomic_DNA"/>
</dbReference>
<dbReference type="Pfam" id="PF00436">
    <property type="entry name" value="SSB"/>
    <property type="match status" value="1"/>
</dbReference>
<protein>
    <recommendedName>
        <fullName evidence="5">Single-stranded DNA-binding protein</fullName>
    </recommendedName>
</protein>
<evidence type="ECO:0000313" key="4">
    <source>
        <dbReference type="Proteomes" id="UP000279089"/>
    </source>
</evidence>
<evidence type="ECO:0008006" key="5">
    <source>
        <dbReference type="Google" id="ProtNLM"/>
    </source>
</evidence>